<accession>A0A7S3NM57</accession>
<feature type="region of interest" description="Disordered" evidence="1">
    <location>
        <begin position="119"/>
        <end position="175"/>
    </location>
</feature>
<protein>
    <submittedName>
        <fullName evidence="2">Uncharacterized protein</fullName>
    </submittedName>
</protein>
<dbReference type="AlphaFoldDB" id="A0A7S3NM57"/>
<dbReference type="EMBL" id="HBIJ01015491">
    <property type="protein sequence ID" value="CAE0369580.1"/>
    <property type="molecule type" value="Transcribed_RNA"/>
</dbReference>
<evidence type="ECO:0000256" key="1">
    <source>
        <dbReference type="SAM" id="MobiDB-lite"/>
    </source>
</evidence>
<gene>
    <name evidence="2" type="ORF">ALAG00032_LOCUS10343</name>
</gene>
<name>A0A7S3NM57_9STRA</name>
<feature type="compositionally biased region" description="Low complexity" evidence="1">
    <location>
        <begin position="125"/>
        <end position="134"/>
    </location>
</feature>
<reference evidence="2" key="1">
    <citation type="submission" date="2021-01" db="EMBL/GenBank/DDBJ databases">
        <authorList>
            <person name="Corre E."/>
            <person name="Pelletier E."/>
            <person name="Niang G."/>
            <person name="Scheremetjew M."/>
            <person name="Finn R."/>
            <person name="Kale V."/>
            <person name="Holt S."/>
            <person name="Cochrane G."/>
            <person name="Meng A."/>
            <person name="Brown T."/>
            <person name="Cohen L."/>
        </authorList>
    </citation>
    <scope>NUCLEOTIDE SEQUENCE</scope>
    <source>
        <strain evidence="2">CCMP1510</strain>
    </source>
</reference>
<evidence type="ECO:0000313" key="2">
    <source>
        <dbReference type="EMBL" id="CAE0369580.1"/>
    </source>
</evidence>
<organism evidence="2">
    <name type="scientific">Aureoumbra lagunensis</name>
    <dbReference type="NCBI Taxonomy" id="44058"/>
    <lineage>
        <taxon>Eukaryota</taxon>
        <taxon>Sar</taxon>
        <taxon>Stramenopiles</taxon>
        <taxon>Ochrophyta</taxon>
        <taxon>Pelagophyceae</taxon>
        <taxon>Pelagomonadales</taxon>
        <taxon>Aureoumbra</taxon>
    </lineage>
</organism>
<feature type="region of interest" description="Disordered" evidence="1">
    <location>
        <begin position="1"/>
        <end position="50"/>
    </location>
</feature>
<feature type="compositionally biased region" description="Polar residues" evidence="1">
    <location>
        <begin position="11"/>
        <end position="20"/>
    </location>
</feature>
<sequence length="175" mass="19193">MFVDQGIDQVTGETLSYNGSQDGGSGTGRQSQAQKRRNRTNYRCSKCGQPKRGHICPYQPRILRADGEKPPETRTVGCQIEIDSRLVVRHLDLQAQGLPESYGEQQSETVSPIVEVPPAMQVAIQSQHPTSQQQPMPPPLQQQPPMQPPPQPLTSVNMPPPPERIPATGPTPMVS</sequence>
<proteinExistence type="predicted"/>
<feature type="compositionally biased region" description="Pro residues" evidence="1">
    <location>
        <begin position="135"/>
        <end position="164"/>
    </location>
</feature>